<keyword evidence="5" id="KW-0274">FAD</keyword>
<gene>
    <name evidence="8" type="ORF">SAMD00023353_5200640</name>
</gene>
<evidence type="ECO:0000313" key="8">
    <source>
        <dbReference type="EMBL" id="GAW26859.1"/>
    </source>
</evidence>
<evidence type="ECO:0000256" key="1">
    <source>
        <dbReference type="ARBA" id="ARBA00001974"/>
    </source>
</evidence>
<evidence type="ECO:0000256" key="4">
    <source>
        <dbReference type="ARBA" id="ARBA00022630"/>
    </source>
</evidence>
<dbReference type="STRING" id="77044.A0A1S8A9Y4"/>
<comment type="similarity">
    <text evidence="3">Belongs to the paxM FAD-dependent monooxygenase family.</text>
</comment>
<evidence type="ECO:0000256" key="3">
    <source>
        <dbReference type="ARBA" id="ARBA00007992"/>
    </source>
</evidence>
<dbReference type="PANTHER" id="PTHR47356:SF2">
    <property type="entry name" value="FAD-BINDING DOMAIN-CONTAINING PROTEIN-RELATED"/>
    <property type="match status" value="1"/>
</dbReference>
<sequence length="81" mass="8712">MDPPCDRVEPKASTRIVIVGGGVAGLSLANMLERAGIDFVVLEAYEKIAPQLGASIAIYPQFARILDQIGCCAYKIIETFL</sequence>
<dbReference type="Pfam" id="PF01494">
    <property type="entry name" value="FAD_binding_3"/>
    <property type="match status" value="1"/>
</dbReference>
<dbReference type="PANTHER" id="PTHR47356">
    <property type="entry name" value="FAD-DEPENDENT MONOOXYGENASE ASQG-RELATED"/>
    <property type="match status" value="1"/>
</dbReference>
<dbReference type="GO" id="GO:0004497">
    <property type="term" value="F:monooxygenase activity"/>
    <property type="evidence" value="ECO:0007669"/>
    <property type="project" value="InterPro"/>
</dbReference>
<comment type="pathway">
    <text evidence="2">Secondary metabolite biosynthesis.</text>
</comment>
<reference evidence="8" key="1">
    <citation type="submission" date="2016-03" db="EMBL/GenBank/DDBJ databases">
        <title>Draft genome sequence of Rosellinia necatrix.</title>
        <authorList>
            <person name="Kanematsu S."/>
        </authorList>
    </citation>
    <scope>NUCLEOTIDE SEQUENCE [LARGE SCALE GENOMIC DNA]</scope>
    <source>
        <strain evidence="8">W97</strain>
    </source>
</reference>
<dbReference type="EMBL" id="DF977497">
    <property type="protein sequence ID" value="GAW26859.1"/>
    <property type="molecule type" value="Genomic_DNA"/>
</dbReference>
<dbReference type="SUPFAM" id="SSF51905">
    <property type="entry name" value="FAD/NAD(P)-binding domain"/>
    <property type="match status" value="1"/>
</dbReference>
<organism evidence="8">
    <name type="scientific">Rosellinia necatrix</name>
    <name type="common">White root-rot fungus</name>
    <dbReference type="NCBI Taxonomy" id="77044"/>
    <lineage>
        <taxon>Eukaryota</taxon>
        <taxon>Fungi</taxon>
        <taxon>Dikarya</taxon>
        <taxon>Ascomycota</taxon>
        <taxon>Pezizomycotina</taxon>
        <taxon>Sordariomycetes</taxon>
        <taxon>Xylariomycetidae</taxon>
        <taxon>Xylariales</taxon>
        <taxon>Xylariaceae</taxon>
        <taxon>Rosellinia</taxon>
    </lineage>
</organism>
<feature type="domain" description="FAD-binding" evidence="7">
    <location>
        <begin position="14"/>
        <end position="70"/>
    </location>
</feature>
<proteinExistence type="inferred from homology"/>
<keyword evidence="4" id="KW-0285">Flavoprotein</keyword>
<evidence type="ECO:0000256" key="6">
    <source>
        <dbReference type="ARBA" id="ARBA00023002"/>
    </source>
</evidence>
<dbReference type="InterPro" id="IPR002938">
    <property type="entry name" value="FAD-bd"/>
</dbReference>
<dbReference type="OMA" id="FILLEAH"/>
<keyword evidence="6" id="KW-0560">Oxidoreductase</keyword>
<keyword evidence="9" id="KW-1185">Reference proteome</keyword>
<dbReference type="OrthoDB" id="2431938at2759"/>
<evidence type="ECO:0000313" key="9">
    <source>
        <dbReference type="Proteomes" id="UP000054516"/>
    </source>
</evidence>
<dbReference type="InterPro" id="IPR050562">
    <property type="entry name" value="FAD_mOase_fung"/>
</dbReference>
<dbReference type="GO" id="GO:0071949">
    <property type="term" value="F:FAD binding"/>
    <property type="evidence" value="ECO:0007669"/>
    <property type="project" value="InterPro"/>
</dbReference>
<accession>A0A1S8A9Y4</accession>
<protein>
    <submittedName>
        <fullName evidence="8">Putative fad binding domain protein</fullName>
    </submittedName>
</protein>
<evidence type="ECO:0000259" key="7">
    <source>
        <dbReference type="Pfam" id="PF01494"/>
    </source>
</evidence>
<dbReference type="AlphaFoldDB" id="A0A1S8A9Y4"/>
<evidence type="ECO:0000256" key="5">
    <source>
        <dbReference type="ARBA" id="ARBA00022827"/>
    </source>
</evidence>
<evidence type="ECO:0000256" key="2">
    <source>
        <dbReference type="ARBA" id="ARBA00005179"/>
    </source>
</evidence>
<dbReference type="Proteomes" id="UP000054516">
    <property type="component" value="Unassembled WGS sequence"/>
</dbReference>
<dbReference type="InterPro" id="IPR036188">
    <property type="entry name" value="FAD/NAD-bd_sf"/>
</dbReference>
<name>A0A1S8A9Y4_ROSNE</name>
<comment type="cofactor">
    <cofactor evidence="1">
        <name>FAD</name>
        <dbReference type="ChEBI" id="CHEBI:57692"/>
    </cofactor>
</comment>
<dbReference type="Gene3D" id="3.50.50.60">
    <property type="entry name" value="FAD/NAD(P)-binding domain"/>
    <property type="match status" value="1"/>
</dbReference>